<dbReference type="SUPFAM" id="SSF46955">
    <property type="entry name" value="Putative DNA-binding domain"/>
    <property type="match status" value="1"/>
</dbReference>
<name>A0ABY9SG24_9ENTR</name>
<reference evidence="2 3" key="1">
    <citation type="submission" date="2023-09" db="EMBL/GenBank/DDBJ databases">
        <title>Buttiauxella selenatireducens sp. nov., isolated from the rhizosphere of Cardamine hupingshanesis.</title>
        <authorList>
            <person name="Zhang S."/>
            <person name="Xu Z."/>
            <person name="Wang H."/>
            <person name="Guo Y."/>
        </authorList>
    </citation>
    <scope>NUCLEOTIDE SEQUENCE [LARGE SCALE GENOMIC DNA]</scope>
    <source>
        <strain evidence="2 3">R73</strain>
    </source>
</reference>
<sequence length="89" mass="10450">MTDNESWMDTKRVCEFLCVSPRTLARYRNKTENPFPEPAYSCMGASNRWKRAQVVAWQTAEQSLPKRKPLEHIHRERDTKGRVTSLRAV</sequence>
<feature type="region of interest" description="Disordered" evidence="1">
    <location>
        <begin position="66"/>
        <end position="89"/>
    </location>
</feature>
<evidence type="ECO:0000256" key="1">
    <source>
        <dbReference type="SAM" id="MobiDB-lite"/>
    </source>
</evidence>
<dbReference type="RefSeq" id="WP_309877769.1">
    <property type="nucleotide sequence ID" value="NZ_CP133838.1"/>
</dbReference>
<organism evidence="2 3">
    <name type="scientific">Buttiauxella selenatireducens</name>
    <dbReference type="NCBI Taxonomy" id="3073902"/>
    <lineage>
        <taxon>Bacteria</taxon>
        <taxon>Pseudomonadati</taxon>
        <taxon>Pseudomonadota</taxon>
        <taxon>Gammaproteobacteria</taxon>
        <taxon>Enterobacterales</taxon>
        <taxon>Enterobacteriaceae</taxon>
        <taxon>Buttiauxella</taxon>
    </lineage>
</organism>
<evidence type="ECO:0000313" key="2">
    <source>
        <dbReference type="EMBL" id="WMY75381.1"/>
    </source>
</evidence>
<gene>
    <name evidence="2" type="primary">xis</name>
    <name evidence="2" type="ORF">RHD99_05325</name>
</gene>
<dbReference type="InterPro" id="IPR009061">
    <property type="entry name" value="DNA-bd_dom_put_sf"/>
</dbReference>
<keyword evidence="3" id="KW-1185">Reference proteome</keyword>
<accession>A0ABY9SG24</accession>
<dbReference type="NCBIfam" id="NF033499">
    <property type="entry name" value="Xis_Gifsy_1"/>
    <property type="match status" value="1"/>
</dbReference>
<feature type="compositionally biased region" description="Basic and acidic residues" evidence="1">
    <location>
        <begin position="68"/>
        <end position="81"/>
    </location>
</feature>
<proteinExistence type="predicted"/>
<evidence type="ECO:0000313" key="3">
    <source>
        <dbReference type="Proteomes" id="UP001246690"/>
    </source>
</evidence>
<protein>
    <submittedName>
        <fullName evidence="2">Excisionase Xis</fullName>
    </submittedName>
</protein>
<dbReference type="InterPro" id="IPR049917">
    <property type="entry name" value="Xis_Gifsy_1-like"/>
</dbReference>
<dbReference type="Proteomes" id="UP001246690">
    <property type="component" value="Chromosome"/>
</dbReference>
<dbReference type="EMBL" id="CP133838">
    <property type="protein sequence ID" value="WMY75381.1"/>
    <property type="molecule type" value="Genomic_DNA"/>
</dbReference>